<evidence type="ECO:0000256" key="1">
    <source>
        <dbReference type="ARBA" id="ARBA00022598"/>
    </source>
</evidence>
<dbReference type="RefSeq" id="WP_243066160.1">
    <property type="nucleotide sequence ID" value="NZ_JAIVFK010000002.1"/>
</dbReference>
<evidence type="ECO:0000313" key="7">
    <source>
        <dbReference type="EMBL" id="MCI4682129.1"/>
    </source>
</evidence>
<dbReference type="InterPro" id="IPR016185">
    <property type="entry name" value="PreATP-grasp_dom_sf"/>
</dbReference>
<accession>A0ABS9Z390</accession>
<dbReference type="Proteomes" id="UP001139104">
    <property type="component" value="Unassembled WGS sequence"/>
</dbReference>
<dbReference type="InterPro" id="IPR005494">
    <property type="entry name" value="GSPS_pre-ATP-grasp-like_dom"/>
</dbReference>
<dbReference type="SUPFAM" id="SSF56059">
    <property type="entry name" value="Glutathione synthetase ATP-binding domain-like"/>
    <property type="match status" value="1"/>
</dbReference>
<keyword evidence="2" id="KW-0479">Metal-binding</keyword>
<dbReference type="EMBL" id="JAIVFP010000001">
    <property type="protein sequence ID" value="MCI4682129.1"/>
    <property type="molecule type" value="Genomic_DNA"/>
</dbReference>
<protein>
    <submittedName>
        <fullName evidence="7">Glutathionylspermidine synthase family protein</fullName>
    </submittedName>
</protein>
<evidence type="ECO:0000259" key="6">
    <source>
        <dbReference type="Pfam" id="PF03738"/>
    </source>
</evidence>
<name>A0ABS9Z390_9HYPH</name>
<sequence length="385" mass="43758">MRREPSPVRPDFAEQAEKIGFAFAYDDGEKYWDESVRYVFSRREIEDDLEKAAAELAGLCHELMRRIMVTERMMARLGVPDHARDVIAESWRRRDPTLYGRFDLAYDGRSAPKLLEFNADTPTSLFESSVVQWFWLEQLIASGDLPKDADQFNSLHEKLIARLMRVGGGHFLHLACMRDSVEDSGTTAYLEECARQAGLQTRLIDMRDIGLKRGRGFVDRLGRDIGLMFKLYPWEWMFDETFGRAPEMGDARFIEPAWKMLLSNKGMLALAWEMAPGHPNLLPCFFEDDKRAAELGACYARKPLFSREGGNVELHDGAQVVTGPDLAYGGRFVRQALNPLPAFDGHYPVCGCWLVGDEPAGLGIREDVSPVTSNRSRFIPHRIED</sequence>
<evidence type="ECO:0000256" key="5">
    <source>
        <dbReference type="ARBA" id="ARBA00022842"/>
    </source>
</evidence>
<gene>
    <name evidence="7" type="ORF">K2U94_05010</name>
</gene>
<keyword evidence="1" id="KW-0436">Ligase</keyword>
<evidence type="ECO:0000256" key="2">
    <source>
        <dbReference type="ARBA" id="ARBA00022723"/>
    </source>
</evidence>
<evidence type="ECO:0000256" key="3">
    <source>
        <dbReference type="ARBA" id="ARBA00022741"/>
    </source>
</evidence>
<dbReference type="SUPFAM" id="SSF52440">
    <property type="entry name" value="PreATP-grasp domain"/>
    <property type="match status" value="1"/>
</dbReference>
<reference evidence="7" key="1">
    <citation type="journal article" date="2022" name="ISME J.">
        <title>Identification of active gaseous-alkane degraders at natural gas seeps.</title>
        <authorList>
            <person name="Farhan Ul Haque M."/>
            <person name="Hernandez M."/>
            <person name="Crombie A.T."/>
            <person name="Murrell J.C."/>
        </authorList>
    </citation>
    <scope>NUCLEOTIDE SEQUENCE</scope>
    <source>
        <strain evidence="7">PC2</strain>
    </source>
</reference>
<evidence type="ECO:0000256" key="4">
    <source>
        <dbReference type="ARBA" id="ARBA00022840"/>
    </source>
</evidence>
<keyword evidence="8" id="KW-1185">Reference proteome</keyword>
<keyword evidence="3" id="KW-0547">Nucleotide-binding</keyword>
<evidence type="ECO:0000313" key="8">
    <source>
        <dbReference type="Proteomes" id="UP001139104"/>
    </source>
</evidence>
<dbReference type="Pfam" id="PF03738">
    <property type="entry name" value="GSP_synth"/>
    <property type="match status" value="1"/>
</dbReference>
<proteinExistence type="predicted"/>
<comment type="caution">
    <text evidence="7">The sequence shown here is derived from an EMBL/GenBank/DDBJ whole genome shotgun (WGS) entry which is preliminary data.</text>
</comment>
<keyword evidence="4" id="KW-0067">ATP-binding</keyword>
<feature type="domain" description="Glutathionylspermidine synthase pre-ATP-grasp-like" evidence="6">
    <location>
        <begin position="14"/>
        <end position="383"/>
    </location>
</feature>
<dbReference type="Gene3D" id="3.30.1490.330">
    <property type="match status" value="1"/>
</dbReference>
<organism evidence="7 8">
    <name type="scientific">Candidatus Rhodoblastus alkanivorans</name>
    <dbReference type="NCBI Taxonomy" id="2954117"/>
    <lineage>
        <taxon>Bacteria</taxon>
        <taxon>Pseudomonadati</taxon>
        <taxon>Pseudomonadota</taxon>
        <taxon>Alphaproteobacteria</taxon>
        <taxon>Hyphomicrobiales</taxon>
        <taxon>Rhodoblastaceae</taxon>
        <taxon>Rhodoblastus</taxon>
    </lineage>
</organism>
<keyword evidence="5" id="KW-0460">Magnesium</keyword>